<dbReference type="Proteomes" id="UP000271241">
    <property type="component" value="Unassembled WGS sequence"/>
</dbReference>
<name>A0A4P9XFY7_9FUNG</name>
<protein>
    <submittedName>
        <fullName evidence="1">Uncharacterized protein</fullName>
    </submittedName>
</protein>
<reference evidence="2" key="1">
    <citation type="journal article" date="2018" name="Nat. Microbiol.">
        <title>Leveraging single-cell genomics to expand the fungal tree of life.</title>
        <authorList>
            <person name="Ahrendt S.R."/>
            <person name="Quandt C.A."/>
            <person name="Ciobanu D."/>
            <person name="Clum A."/>
            <person name="Salamov A."/>
            <person name="Andreopoulos B."/>
            <person name="Cheng J.F."/>
            <person name="Woyke T."/>
            <person name="Pelin A."/>
            <person name="Henrissat B."/>
            <person name="Reynolds N.K."/>
            <person name="Benny G.L."/>
            <person name="Smith M.E."/>
            <person name="James T.Y."/>
            <person name="Grigoriev I.V."/>
        </authorList>
    </citation>
    <scope>NUCLEOTIDE SEQUENCE [LARGE SCALE GENOMIC DNA]</scope>
    <source>
        <strain evidence="2">RSA 1356</strain>
    </source>
</reference>
<evidence type="ECO:0000313" key="2">
    <source>
        <dbReference type="Proteomes" id="UP000271241"/>
    </source>
</evidence>
<organism evidence="1 2">
    <name type="scientific">Thamnocephalis sphaerospora</name>
    <dbReference type="NCBI Taxonomy" id="78915"/>
    <lineage>
        <taxon>Eukaryota</taxon>
        <taxon>Fungi</taxon>
        <taxon>Fungi incertae sedis</taxon>
        <taxon>Zoopagomycota</taxon>
        <taxon>Zoopagomycotina</taxon>
        <taxon>Zoopagomycetes</taxon>
        <taxon>Zoopagales</taxon>
        <taxon>Sigmoideomycetaceae</taxon>
        <taxon>Thamnocephalis</taxon>
    </lineage>
</organism>
<proteinExistence type="predicted"/>
<dbReference type="EMBL" id="KZ993651">
    <property type="protein sequence ID" value="RKP04535.1"/>
    <property type="molecule type" value="Genomic_DNA"/>
</dbReference>
<evidence type="ECO:0000313" key="1">
    <source>
        <dbReference type="EMBL" id="RKP04535.1"/>
    </source>
</evidence>
<dbReference type="AlphaFoldDB" id="A0A4P9XFY7"/>
<accession>A0A4P9XFY7</accession>
<gene>
    <name evidence="1" type="ORF">THASP1DRAFT_33689</name>
</gene>
<keyword evidence="2" id="KW-1185">Reference proteome</keyword>
<sequence>MDQSTLDITLPWSGSQRRSMPAIDVALSVPSSESALISPAAKQATKVDATDAHPADVLETTPLPKTQPLFPLGKSLRLLLACNQTAFEHAASNVARGQYRVDATAQALCSLDAHLRYGQSLAIDLSDEVTAEKQTKLPSGPAQALSTVCQSLQERLTGRSSSEQERDAARRILCWISTDDQLGAQLYHYVDITLRGFDKREKLRAAHIVQTLYSENQDQNGMLSRQRTYCDTINVWNKEKAEALLASLVHCVSTDSALVDNRKQATRLTELCADLAIQVSEHLATAALNAPPKTATDAKPATQMIVILDEEQDEDTSNDRTLDIFQRCIKTLVRLVGELHQWSQGRSALLEAGHRELRHFLEKCDEAVAASGNAVRLAARLWAQVAPALHTDTTRLSSQRYMARLQYLLANVRWQFRGIATKRAID</sequence>